<accession>U1HZ93</accession>
<dbReference type="Proteomes" id="UP000019373">
    <property type="component" value="Unassembled WGS sequence"/>
</dbReference>
<dbReference type="AlphaFoldDB" id="U1HZ93"/>
<feature type="region of interest" description="Disordered" evidence="1">
    <location>
        <begin position="49"/>
        <end position="69"/>
    </location>
</feature>
<protein>
    <submittedName>
        <fullName evidence="2">Uncharacterized protein</fullName>
    </submittedName>
</protein>
<dbReference type="GeneID" id="19238304"/>
<reference evidence="3" key="1">
    <citation type="journal article" date="2014" name="BMC Genomics">
        <title>Genome characteristics reveal the impact of lichenization on lichen-forming fungus Endocarpon pusillum Hedwig (Verrucariales, Ascomycota).</title>
        <authorList>
            <person name="Wang Y.-Y."/>
            <person name="Liu B."/>
            <person name="Zhang X.-Y."/>
            <person name="Zhou Q.-M."/>
            <person name="Zhang T."/>
            <person name="Li H."/>
            <person name="Yu Y.-F."/>
            <person name="Zhang X.-L."/>
            <person name="Hao X.-Y."/>
            <person name="Wang M."/>
            <person name="Wang L."/>
            <person name="Wei J.-C."/>
        </authorList>
    </citation>
    <scope>NUCLEOTIDE SEQUENCE [LARGE SCALE GENOMIC DNA]</scope>
    <source>
        <strain evidence="3">Z07020 / HMAS-L-300199</strain>
    </source>
</reference>
<organism evidence="2 3">
    <name type="scientific">Endocarpon pusillum (strain Z07020 / HMAS-L-300199)</name>
    <name type="common">Lichen-forming fungus</name>
    <dbReference type="NCBI Taxonomy" id="1263415"/>
    <lineage>
        <taxon>Eukaryota</taxon>
        <taxon>Fungi</taxon>
        <taxon>Dikarya</taxon>
        <taxon>Ascomycota</taxon>
        <taxon>Pezizomycotina</taxon>
        <taxon>Eurotiomycetes</taxon>
        <taxon>Chaetothyriomycetidae</taxon>
        <taxon>Verrucariales</taxon>
        <taxon>Verrucariaceae</taxon>
        <taxon>Endocarpon</taxon>
    </lineage>
</organism>
<keyword evidence="3" id="KW-1185">Reference proteome</keyword>
<evidence type="ECO:0000256" key="1">
    <source>
        <dbReference type="SAM" id="MobiDB-lite"/>
    </source>
</evidence>
<proteinExistence type="predicted"/>
<dbReference type="OrthoDB" id="10663294at2759"/>
<dbReference type="EMBL" id="KE720866">
    <property type="protein sequence ID" value="ERF74874.1"/>
    <property type="molecule type" value="Genomic_DNA"/>
</dbReference>
<name>U1HZ93_ENDPU</name>
<dbReference type="RefSeq" id="XP_007787878.1">
    <property type="nucleotide sequence ID" value="XM_007789688.1"/>
</dbReference>
<evidence type="ECO:0000313" key="2">
    <source>
        <dbReference type="EMBL" id="ERF74874.1"/>
    </source>
</evidence>
<feature type="compositionally biased region" description="Polar residues" evidence="1">
    <location>
        <begin position="52"/>
        <end position="69"/>
    </location>
</feature>
<feature type="region of interest" description="Disordered" evidence="1">
    <location>
        <begin position="1"/>
        <end position="21"/>
    </location>
</feature>
<evidence type="ECO:0000313" key="3">
    <source>
        <dbReference type="Proteomes" id="UP000019373"/>
    </source>
</evidence>
<feature type="compositionally biased region" description="Basic residues" evidence="1">
    <location>
        <begin position="1"/>
        <end position="16"/>
    </location>
</feature>
<dbReference type="HOGENOM" id="CLU_1669380_0_0_1"/>
<gene>
    <name evidence="2" type="ORF">EPUS_03258</name>
</gene>
<sequence length="158" mass="17524">MKARNSPYAKKRQRRNYKGEEDDAVSIEIEYAFVNTTIETIGFREPRRIKSSPCSSTGDEMLQTCQTPPSSICSEELIDPVLFREGLSADPNAYDTAEPSCSEAGLIQDDSTCERDALVFSSAILADLQREENPVLKISGYQVEEAGPGCSNKQLKYD</sequence>